<evidence type="ECO:0000313" key="2">
    <source>
        <dbReference type="Proteomes" id="UP000252519"/>
    </source>
</evidence>
<dbReference type="Proteomes" id="UP000252519">
    <property type="component" value="Unassembled WGS sequence"/>
</dbReference>
<feature type="non-terminal residue" evidence="1">
    <location>
        <position position="1"/>
    </location>
</feature>
<organism evidence="1 2">
    <name type="scientific">Ancylostoma caninum</name>
    <name type="common">Dog hookworm</name>
    <dbReference type="NCBI Taxonomy" id="29170"/>
    <lineage>
        <taxon>Eukaryota</taxon>
        <taxon>Metazoa</taxon>
        <taxon>Ecdysozoa</taxon>
        <taxon>Nematoda</taxon>
        <taxon>Chromadorea</taxon>
        <taxon>Rhabditida</taxon>
        <taxon>Rhabditina</taxon>
        <taxon>Rhabditomorpha</taxon>
        <taxon>Strongyloidea</taxon>
        <taxon>Ancylostomatidae</taxon>
        <taxon>Ancylostomatinae</taxon>
        <taxon>Ancylostoma</taxon>
    </lineage>
</organism>
<accession>A0A368H7G7</accession>
<sequence>LKSCISIIDGGGSDPKLVLSTTDPRLLTSLEPFGEIKNSAAPEAPFDAVSLGLRSQLTSRSVVALLSRGGKHHLTKDFVNLLSTQRTELRVFSEQKSVNLSTLATLGNGVPFYCTRKEFSKLYGPESRAERLGQTVS</sequence>
<reference evidence="1 2" key="1">
    <citation type="submission" date="2014-10" db="EMBL/GenBank/DDBJ databases">
        <title>Draft genome of the hookworm Ancylostoma caninum.</title>
        <authorList>
            <person name="Mitreva M."/>
        </authorList>
    </citation>
    <scope>NUCLEOTIDE SEQUENCE [LARGE SCALE GENOMIC DNA]</scope>
    <source>
        <strain evidence="1 2">Baltimore</strain>
    </source>
</reference>
<dbReference type="EMBL" id="JOJR01000006">
    <property type="protein sequence ID" value="RCN52532.1"/>
    <property type="molecule type" value="Genomic_DNA"/>
</dbReference>
<evidence type="ECO:0000313" key="1">
    <source>
        <dbReference type="EMBL" id="RCN52532.1"/>
    </source>
</evidence>
<gene>
    <name evidence="1" type="ORF">ANCCAN_01230</name>
</gene>
<dbReference type="AlphaFoldDB" id="A0A368H7G7"/>
<proteinExistence type="predicted"/>
<name>A0A368H7G7_ANCCA</name>
<keyword evidence="2" id="KW-1185">Reference proteome</keyword>
<comment type="caution">
    <text evidence="1">The sequence shown here is derived from an EMBL/GenBank/DDBJ whole genome shotgun (WGS) entry which is preliminary data.</text>
</comment>
<dbReference type="OrthoDB" id="5805496at2759"/>
<protein>
    <submittedName>
        <fullName evidence="1">Uncharacterized protein</fullName>
    </submittedName>
</protein>